<dbReference type="SUPFAM" id="SSF53474">
    <property type="entry name" value="alpha/beta-Hydrolases"/>
    <property type="match status" value="1"/>
</dbReference>
<dbReference type="EMBL" id="JBHSPH010000002">
    <property type="protein sequence ID" value="MFC5861818.1"/>
    <property type="molecule type" value="Genomic_DNA"/>
</dbReference>
<accession>A0ABW1EEN7</accession>
<name>A0ABW1EEN7_9BACT</name>
<evidence type="ECO:0008006" key="3">
    <source>
        <dbReference type="Google" id="ProtNLM"/>
    </source>
</evidence>
<reference evidence="2" key="1">
    <citation type="journal article" date="2019" name="Int. J. Syst. Evol. Microbiol.">
        <title>The Global Catalogue of Microorganisms (GCM) 10K type strain sequencing project: providing services to taxonomists for standard genome sequencing and annotation.</title>
        <authorList>
            <consortium name="The Broad Institute Genomics Platform"/>
            <consortium name="The Broad Institute Genome Sequencing Center for Infectious Disease"/>
            <person name="Wu L."/>
            <person name="Ma J."/>
        </authorList>
    </citation>
    <scope>NUCLEOTIDE SEQUENCE [LARGE SCALE GENOMIC DNA]</scope>
    <source>
        <strain evidence="2">JCM 4087</strain>
    </source>
</reference>
<dbReference type="InterPro" id="IPR029058">
    <property type="entry name" value="AB_hydrolase_fold"/>
</dbReference>
<protein>
    <recommendedName>
        <fullName evidence="3">Atxe2 family lasso peptide isopeptidase</fullName>
    </recommendedName>
</protein>
<dbReference type="RefSeq" id="WP_263337481.1">
    <property type="nucleotide sequence ID" value="NZ_JAGSYH010000004.1"/>
</dbReference>
<dbReference type="Proteomes" id="UP001596091">
    <property type="component" value="Unassembled WGS sequence"/>
</dbReference>
<evidence type="ECO:0000313" key="1">
    <source>
        <dbReference type="EMBL" id="MFC5861818.1"/>
    </source>
</evidence>
<evidence type="ECO:0000313" key="2">
    <source>
        <dbReference type="Proteomes" id="UP001596091"/>
    </source>
</evidence>
<keyword evidence="2" id="KW-1185">Reference proteome</keyword>
<dbReference type="Gene3D" id="3.40.50.1820">
    <property type="entry name" value="alpha/beta hydrolase"/>
    <property type="match status" value="1"/>
</dbReference>
<proteinExistence type="predicted"/>
<gene>
    <name evidence="1" type="ORF">ACFPT7_05905</name>
</gene>
<comment type="caution">
    <text evidence="1">The sequence shown here is derived from an EMBL/GenBank/DDBJ whole genome shotgun (WGS) entry which is preliminary data.</text>
</comment>
<sequence>MKSLVWWLLPICVCCRAMQAQTEKDHRFSVALSIEMTTFSDPYTRDPGATSKVSPDGRYFVVVTTRGMLSSNRLESRVLVYSSRQVRNYLQEPGGVPPMPHPLFTRSKVPEALQSNSYGSLITSVQWASDSASLLALVEMPQGRRHLYRICVTCHRPATDLTPQPEVDVQSFSESSGTIAYVVESQIANHKGNAIGQPINARASVITGTTLFQFLEPERYPDLENVGPSYELWTRRNGQTWKVMGDHGRYFPNGARSFHLALSPDGKYLIAAQPVEEIPESWSNYKTSLTMFSFRPDSLRDLDRSGRSRNWPWQYVILDLEKKTSQPLVAAPSSFLSNNGDAFEAVWSKDEKRILFTGTYLPLERSASDVDTDLRNPCAAAIYEIAERRASCIAFTHFPKEYLRHTEFEDSDQEVRLDWLRDGAIHTELYQQSGRAWSQQTERADTRQENRLTLSLHQDLDSPPELWAADNVTHTSKPLLDPNPQVRRIHFGEARVYRWKDRSGYVWRGGLVLPPDYVPGCRYPLVIQTHGFYNEKEFLADGSFTTGFAAQPLAAAGMIVLQMEDRADRFTYPPTEEAALEVAGFKSAIEHLKADGLIDEARVGIIGFSRTHWYVESALIDCPHCFKAATLIDGVDQSYVSDILFAANMPSTAMEDKAANGGKPFGPGLQQWVERAPGFHLDKIMTPIRIEAIGKLSALGEWEIYSLLTRQGKPVDFIYIPDGQHILQAPLDRYASQQGNVDWFRFWLNEGQAHIDAKESARWEKLRKMLP</sequence>
<dbReference type="SUPFAM" id="SSF82171">
    <property type="entry name" value="DPP6 N-terminal domain-like"/>
    <property type="match status" value="1"/>
</dbReference>
<organism evidence="1 2">
    <name type="scientific">Acidicapsa dinghuensis</name>
    <dbReference type="NCBI Taxonomy" id="2218256"/>
    <lineage>
        <taxon>Bacteria</taxon>
        <taxon>Pseudomonadati</taxon>
        <taxon>Acidobacteriota</taxon>
        <taxon>Terriglobia</taxon>
        <taxon>Terriglobales</taxon>
        <taxon>Acidobacteriaceae</taxon>
        <taxon>Acidicapsa</taxon>
    </lineage>
</organism>